<dbReference type="Gene3D" id="2.40.30.170">
    <property type="match status" value="1"/>
</dbReference>
<dbReference type="RefSeq" id="WP_066339864.1">
    <property type="nucleotide sequence ID" value="NZ_JAXOJX010000015.1"/>
</dbReference>
<evidence type="ECO:0000256" key="7">
    <source>
        <dbReference type="ARBA" id="ARBA00022989"/>
    </source>
</evidence>
<dbReference type="InterPro" id="IPR050739">
    <property type="entry name" value="MFP"/>
</dbReference>
<evidence type="ECO:0000256" key="1">
    <source>
        <dbReference type="ARBA" id="ARBA00004377"/>
    </source>
</evidence>
<keyword evidence="6 9" id="KW-0812">Transmembrane</keyword>
<evidence type="ECO:0000256" key="4">
    <source>
        <dbReference type="ARBA" id="ARBA00022475"/>
    </source>
</evidence>
<dbReference type="Gene3D" id="1.10.287.470">
    <property type="entry name" value="Helix hairpin bin"/>
    <property type="match status" value="1"/>
</dbReference>
<organism evidence="13 14">
    <name type="scientific">Azohydromonas lata</name>
    <dbReference type="NCBI Taxonomy" id="45677"/>
    <lineage>
        <taxon>Bacteria</taxon>
        <taxon>Pseudomonadati</taxon>
        <taxon>Pseudomonadota</taxon>
        <taxon>Betaproteobacteria</taxon>
        <taxon>Burkholderiales</taxon>
        <taxon>Sphaerotilaceae</taxon>
        <taxon>Azohydromonas</taxon>
    </lineage>
</organism>
<dbReference type="PRINTS" id="PR01490">
    <property type="entry name" value="RTXTOXIND"/>
</dbReference>
<accession>A0ABU5IDG0</accession>
<evidence type="ECO:0000259" key="11">
    <source>
        <dbReference type="Pfam" id="PF25994"/>
    </source>
</evidence>
<keyword evidence="3 9" id="KW-0813">Transport</keyword>
<dbReference type="EMBL" id="JAXOJX010000015">
    <property type="protein sequence ID" value="MDZ5457142.1"/>
    <property type="molecule type" value="Genomic_DNA"/>
</dbReference>
<dbReference type="SUPFAM" id="SSF111369">
    <property type="entry name" value="HlyD-like secretion proteins"/>
    <property type="match status" value="1"/>
</dbReference>
<feature type="coiled-coil region" evidence="10">
    <location>
        <begin position="164"/>
        <end position="198"/>
    </location>
</feature>
<feature type="transmembrane region" description="Helical" evidence="9">
    <location>
        <begin position="24"/>
        <end position="45"/>
    </location>
</feature>
<keyword evidence="10" id="KW-0175">Coiled coil</keyword>
<dbReference type="PANTHER" id="PTHR30386">
    <property type="entry name" value="MEMBRANE FUSION SUBUNIT OF EMRAB-TOLC MULTIDRUG EFFLUX PUMP"/>
    <property type="match status" value="1"/>
</dbReference>
<dbReference type="InterPro" id="IPR010129">
    <property type="entry name" value="T1SS_HlyD"/>
</dbReference>
<name>A0ABU5IDG0_9BURK</name>
<evidence type="ECO:0000256" key="9">
    <source>
        <dbReference type="RuleBase" id="RU365093"/>
    </source>
</evidence>
<proteinExistence type="inferred from homology"/>
<evidence type="ECO:0000256" key="8">
    <source>
        <dbReference type="ARBA" id="ARBA00023136"/>
    </source>
</evidence>
<gene>
    <name evidence="13" type="ORF">SM757_11225</name>
</gene>
<evidence type="ECO:0000313" key="13">
    <source>
        <dbReference type="EMBL" id="MDZ5457142.1"/>
    </source>
</evidence>
<evidence type="ECO:0000313" key="14">
    <source>
        <dbReference type="Proteomes" id="UP001293718"/>
    </source>
</evidence>
<comment type="caution">
    <text evidence="13">The sequence shown here is derived from an EMBL/GenBank/DDBJ whole genome shotgun (WGS) entry which is preliminary data.</text>
</comment>
<dbReference type="Pfam" id="PF26002">
    <property type="entry name" value="Beta-barrel_AprE"/>
    <property type="match status" value="1"/>
</dbReference>
<comment type="similarity">
    <text evidence="2 9">Belongs to the membrane fusion protein (MFP) (TC 8.A.1) family.</text>
</comment>
<dbReference type="Pfam" id="PF25994">
    <property type="entry name" value="HH_AprE"/>
    <property type="match status" value="1"/>
</dbReference>
<reference evidence="13 14" key="1">
    <citation type="submission" date="2023-11" db="EMBL/GenBank/DDBJ databases">
        <title>Draft genome of Azohydromonas lata strain H1 (DSM1123), a polyhydroxyalkanoate producer.</title>
        <authorList>
            <person name="Traversa D."/>
            <person name="D'Addabbo P."/>
            <person name="Pazzani C."/>
            <person name="Manzari C."/>
            <person name="Chiara M."/>
            <person name="Scrascia M."/>
        </authorList>
    </citation>
    <scope>NUCLEOTIDE SEQUENCE [LARGE SCALE GENOMIC DNA]</scope>
    <source>
        <strain evidence="13 14">H1</strain>
    </source>
</reference>
<protein>
    <recommendedName>
        <fullName evidence="9">Membrane fusion protein (MFP) family protein</fullName>
    </recommendedName>
</protein>
<sequence length="441" mass="47700">MLNRFIDALSRDPQSRRDGNPWPAIRLGLGVGVLGFGGFLAWAALAPLDQAVPGMGMVAVADQRKVVQHVSGGRIDSLHVAEGDNVQAGQLLLKLDVRQIQAELDAAQAQQALARAALGRLEAAAGGRDRLPASALPADARFQAIGVAQQSLLQAQQGARHAELQQLQASKAQLEAELEGHRRLAAGYRDQLAILQQQRDALVELVAEGNYPKLRLLDLDRSISELKTNIAHSESDALRTQRGIEESAAALSRRQREQVRDLETERATLVHDEAALQARVVSLTTGLQQAELRAPVAGQVVGLAVHTVGGVVAPGERLLEIVPQDNALLVEAKLPVNMANKLKVGQSAQLHFSSSDRVRLPDLNGELLTVSADKLEDQRSGTPYLLARITIPDGERAKLPTVNSPLRAGMPVDVLVRVGERSFLDYVLEPLRARWRQSLTE</sequence>
<keyword evidence="14" id="KW-1185">Reference proteome</keyword>
<evidence type="ECO:0000256" key="3">
    <source>
        <dbReference type="ARBA" id="ARBA00022448"/>
    </source>
</evidence>
<dbReference type="PROSITE" id="PS00543">
    <property type="entry name" value="HLYD_FAMILY"/>
    <property type="match status" value="1"/>
</dbReference>
<comment type="subcellular location">
    <subcellularLocation>
        <location evidence="1 9">Cell inner membrane</location>
        <topology evidence="1 9">Single-pass membrane protein</topology>
    </subcellularLocation>
</comment>
<evidence type="ECO:0000256" key="2">
    <source>
        <dbReference type="ARBA" id="ARBA00009477"/>
    </source>
</evidence>
<evidence type="ECO:0000256" key="6">
    <source>
        <dbReference type="ARBA" id="ARBA00022692"/>
    </source>
</evidence>
<keyword evidence="8 9" id="KW-0472">Membrane</keyword>
<feature type="domain" description="AprE-like beta-barrel" evidence="12">
    <location>
        <begin position="328"/>
        <end position="418"/>
    </location>
</feature>
<keyword evidence="4 9" id="KW-1003">Cell membrane</keyword>
<evidence type="ECO:0000256" key="5">
    <source>
        <dbReference type="ARBA" id="ARBA00022519"/>
    </source>
</evidence>
<evidence type="ECO:0000259" key="12">
    <source>
        <dbReference type="Pfam" id="PF26002"/>
    </source>
</evidence>
<dbReference type="PANTHER" id="PTHR30386:SF17">
    <property type="entry name" value="ALKALINE PROTEASE SECRETION PROTEIN APRE"/>
    <property type="match status" value="1"/>
</dbReference>
<dbReference type="Gene3D" id="2.40.50.100">
    <property type="match status" value="2"/>
</dbReference>
<keyword evidence="7 9" id="KW-1133">Transmembrane helix</keyword>
<dbReference type="InterPro" id="IPR006144">
    <property type="entry name" value="Secretion_HlyD_CS"/>
</dbReference>
<keyword evidence="5 9" id="KW-0997">Cell inner membrane</keyword>
<dbReference type="InterPro" id="IPR058982">
    <property type="entry name" value="Beta-barrel_AprE"/>
</dbReference>
<evidence type="ECO:0000256" key="10">
    <source>
        <dbReference type="SAM" id="Coils"/>
    </source>
</evidence>
<dbReference type="NCBIfam" id="TIGR01843">
    <property type="entry name" value="type_I_hlyD"/>
    <property type="match status" value="1"/>
</dbReference>
<feature type="domain" description="AprE-like long alpha-helical hairpin" evidence="11">
    <location>
        <begin position="101"/>
        <end position="282"/>
    </location>
</feature>
<dbReference type="Proteomes" id="UP001293718">
    <property type="component" value="Unassembled WGS sequence"/>
</dbReference>
<dbReference type="InterPro" id="IPR058781">
    <property type="entry name" value="HH_AprE-like"/>
</dbReference>